<feature type="transmembrane region" description="Helical" evidence="1">
    <location>
        <begin position="35"/>
        <end position="59"/>
    </location>
</feature>
<keyword evidence="1" id="KW-1133">Transmembrane helix</keyword>
<feature type="transmembrane region" description="Helical" evidence="1">
    <location>
        <begin position="71"/>
        <end position="92"/>
    </location>
</feature>
<evidence type="ECO:0008006" key="4">
    <source>
        <dbReference type="Google" id="ProtNLM"/>
    </source>
</evidence>
<reference evidence="2 3" key="1">
    <citation type="journal article" date="2019" name="Int. J. Syst. Evol. Microbiol.">
        <title>The Global Catalogue of Microorganisms (GCM) 10K type strain sequencing project: providing services to taxonomists for standard genome sequencing and annotation.</title>
        <authorList>
            <consortium name="The Broad Institute Genomics Platform"/>
            <consortium name="The Broad Institute Genome Sequencing Center for Infectious Disease"/>
            <person name="Wu L."/>
            <person name="Ma J."/>
        </authorList>
    </citation>
    <scope>NUCLEOTIDE SEQUENCE [LARGE SCALE GENOMIC DNA]</scope>
    <source>
        <strain evidence="2 3">CGMCC 1.12543</strain>
    </source>
</reference>
<protein>
    <recommendedName>
        <fullName evidence="4">Yip1 domain-containing protein</fullName>
    </recommendedName>
</protein>
<evidence type="ECO:0000313" key="2">
    <source>
        <dbReference type="EMBL" id="MFC5972137.1"/>
    </source>
</evidence>
<name>A0ABD5RP49_9EURY</name>
<dbReference type="Proteomes" id="UP001596099">
    <property type="component" value="Unassembled WGS sequence"/>
</dbReference>
<proteinExistence type="predicted"/>
<gene>
    <name evidence="2" type="ORF">ACFPYI_12425</name>
</gene>
<evidence type="ECO:0000313" key="3">
    <source>
        <dbReference type="Proteomes" id="UP001596099"/>
    </source>
</evidence>
<keyword evidence="1" id="KW-0812">Transmembrane</keyword>
<evidence type="ECO:0000256" key="1">
    <source>
        <dbReference type="SAM" id="Phobius"/>
    </source>
</evidence>
<feature type="transmembrane region" description="Helical" evidence="1">
    <location>
        <begin position="144"/>
        <end position="174"/>
    </location>
</feature>
<comment type="caution">
    <text evidence="2">The sequence shown here is derived from an EMBL/GenBank/DDBJ whole genome shotgun (WGS) entry which is preliminary data.</text>
</comment>
<keyword evidence="1" id="KW-0472">Membrane</keyword>
<keyword evidence="3" id="KW-1185">Reference proteome</keyword>
<accession>A0ABD5RP49</accession>
<dbReference type="EMBL" id="JBHSQH010000001">
    <property type="protein sequence ID" value="MFC5972137.1"/>
    <property type="molecule type" value="Genomic_DNA"/>
</dbReference>
<feature type="transmembrane region" description="Helical" evidence="1">
    <location>
        <begin position="104"/>
        <end position="132"/>
    </location>
</feature>
<organism evidence="2 3">
    <name type="scientific">Halomarina salina</name>
    <dbReference type="NCBI Taxonomy" id="1872699"/>
    <lineage>
        <taxon>Archaea</taxon>
        <taxon>Methanobacteriati</taxon>
        <taxon>Methanobacteriota</taxon>
        <taxon>Stenosarchaea group</taxon>
        <taxon>Halobacteria</taxon>
        <taxon>Halobacteriales</taxon>
        <taxon>Natronomonadaceae</taxon>
        <taxon>Halomarina</taxon>
    </lineage>
</organism>
<sequence>MTVAGTAAFGVGSDGWFTAVQAVEPAAILDASGPVLATLAFVATVLSGGAVLSVAGGRIDDAVDASMANPLVSVVYGLVAFGLVVFLVGYAVSQLSRFGVASGVLATLLLIVLCLLVLSLSGFGFVVVGAWLTTAVGGREPWVGLVAVGLVCATVWLVLPFAVAAVVWLALACLGVGGPTRRWIHADEAEATPG</sequence>
<dbReference type="AlphaFoldDB" id="A0ABD5RP49"/>